<keyword evidence="2" id="KW-0418">Kinase</keyword>
<dbReference type="Pfam" id="PF06293">
    <property type="entry name" value="Kdo"/>
    <property type="match status" value="2"/>
</dbReference>
<evidence type="ECO:0000313" key="3">
    <source>
        <dbReference type="Proteomes" id="UP000317835"/>
    </source>
</evidence>
<dbReference type="Gene3D" id="1.10.510.10">
    <property type="entry name" value="Transferase(Phosphotransferase) domain 1"/>
    <property type="match status" value="1"/>
</dbReference>
<keyword evidence="2" id="KW-0808">Transferase</keyword>
<dbReference type="SUPFAM" id="SSF56112">
    <property type="entry name" value="Protein kinase-like (PK-like)"/>
    <property type="match status" value="2"/>
</dbReference>
<evidence type="ECO:0000256" key="1">
    <source>
        <dbReference type="SAM" id="MobiDB-lite"/>
    </source>
</evidence>
<dbReference type="RefSeq" id="WP_145271737.1">
    <property type="nucleotide sequence ID" value="NZ_CP036426.1"/>
</dbReference>
<accession>A0A518H4V2</accession>
<dbReference type="KEGG" id="tpla:ElP_37700"/>
<organism evidence="2 3">
    <name type="scientific">Tautonia plasticadhaerens</name>
    <dbReference type="NCBI Taxonomy" id="2527974"/>
    <lineage>
        <taxon>Bacteria</taxon>
        <taxon>Pseudomonadati</taxon>
        <taxon>Planctomycetota</taxon>
        <taxon>Planctomycetia</taxon>
        <taxon>Isosphaerales</taxon>
        <taxon>Isosphaeraceae</taxon>
        <taxon>Tautonia</taxon>
    </lineage>
</organism>
<protein>
    <submittedName>
        <fullName evidence="2">3-deoxy-D-manno-octulosonic-acid kinase</fullName>
    </submittedName>
</protein>
<dbReference type="OrthoDB" id="207624at2"/>
<reference evidence="2 3" key="1">
    <citation type="submission" date="2019-02" db="EMBL/GenBank/DDBJ databases">
        <title>Deep-cultivation of Planctomycetes and their phenomic and genomic characterization uncovers novel biology.</title>
        <authorList>
            <person name="Wiegand S."/>
            <person name="Jogler M."/>
            <person name="Boedeker C."/>
            <person name="Pinto D."/>
            <person name="Vollmers J."/>
            <person name="Rivas-Marin E."/>
            <person name="Kohn T."/>
            <person name="Peeters S.H."/>
            <person name="Heuer A."/>
            <person name="Rast P."/>
            <person name="Oberbeckmann S."/>
            <person name="Bunk B."/>
            <person name="Jeske O."/>
            <person name="Meyerdierks A."/>
            <person name="Storesund J.E."/>
            <person name="Kallscheuer N."/>
            <person name="Luecker S."/>
            <person name="Lage O.M."/>
            <person name="Pohl T."/>
            <person name="Merkel B.J."/>
            <person name="Hornburger P."/>
            <person name="Mueller R.-W."/>
            <person name="Bruemmer F."/>
            <person name="Labrenz M."/>
            <person name="Spormann A.M."/>
            <person name="Op den Camp H."/>
            <person name="Overmann J."/>
            <person name="Amann R."/>
            <person name="Jetten M.S.M."/>
            <person name="Mascher T."/>
            <person name="Medema M.H."/>
            <person name="Devos D.P."/>
            <person name="Kaster A.-K."/>
            <person name="Ovreas L."/>
            <person name="Rohde M."/>
            <person name="Galperin M.Y."/>
            <person name="Jogler C."/>
        </authorList>
    </citation>
    <scope>NUCLEOTIDE SEQUENCE [LARGE SCALE GENOMIC DNA]</scope>
    <source>
        <strain evidence="2 3">ElP</strain>
    </source>
</reference>
<dbReference type="InterPro" id="IPR011009">
    <property type="entry name" value="Kinase-like_dom_sf"/>
</dbReference>
<dbReference type="AlphaFoldDB" id="A0A518H4V2"/>
<name>A0A518H4V2_9BACT</name>
<dbReference type="Proteomes" id="UP000317835">
    <property type="component" value="Chromosome"/>
</dbReference>
<feature type="region of interest" description="Disordered" evidence="1">
    <location>
        <begin position="1"/>
        <end position="25"/>
    </location>
</feature>
<proteinExistence type="predicted"/>
<gene>
    <name evidence="2" type="ORF">ElP_37700</name>
</gene>
<dbReference type="GO" id="GO:0016301">
    <property type="term" value="F:kinase activity"/>
    <property type="evidence" value="ECO:0007669"/>
    <property type="project" value="UniProtKB-KW"/>
</dbReference>
<sequence>MSTIDQSPRTRPEARPTAPGPEGRIFQPPDWEWAHAGEVGWWVLPEWRGVLLTPDGRLRLDEWRDLGLVETVKSGPHRVVWRVALPTGAIYVKQFLVPTWREVLRQWFRRGKGRNEGKRARMLARIGVPTIRPVALGERRVRRFLFENFLISPEIADATPLDRFLRDDLPAMPPRRAAIVRRRVTVALGALTARLHACGMRHDDFHPGNLLLRLDDGDRPRLAMIDLDALRLGKPLGPPQAASNLARLNHASLLLASRADRQRFLDAYVEARGGEIGDLAHFSRRVVGLTRRWAERLWRRRARRCVGSNQDFEAIRRRDRWVVSGRSIDATTLHSLLDDPDAPFSDPSAVLLKHSRTTTVAELTLPVGGRPTRVVYKRFNRKKRLEALLTTVRPSRAWRAWRANHHLRSRGLPTPPDLLVLGRDGRRGPIRLPAGPTETYLMTVKAEPSTTLADFLREALPSLPEGDQLAIRRRLASSLGRLLRDLHERCLSDRDLKASNILIEGDPGATRPSLSLIDLVGVRLISPLPEDRRIQNLARLLASLAEQPGWSRTDSLRLLRAYLPQHEAAAGRWKATWRRISRRIDRKRARNRRRGRPMS</sequence>
<evidence type="ECO:0000313" key="2">
    <source>
        <dbReference type="EMBL" id="QDV35862.1"/>
    </source>
</evidence>
<keyword evidence="3" id="KW-1185">Reference proteome</keyword>
<dbReference type="EMBL" id="CP036426">
    <property type="protein sequence ID" value="QDV35862.1"/>
    <property type="molecule type" value="Genomic_DNA"/>
</dbReference>